<feature type="region of interest" description="Disordered" evidence="1">
    <location>
        <begin position="28"/>
        <end position="50"/>
    </location>
</feature>
<keyword evidence="2" id="KW-0732">Signal</keyword>
<proteinExistence type="predicted"/>
<dbReference type="PROSITE" id="PS51257">
    <property type="entry name" value="PROKAR_LIPOPROTEIN"/>
    <property type="match status" value="1"/>
</dbReference>
<evidence type="ECO:0000256" key="1">
    <source>
        <dbReference type="SAM" id="MobiDB-lite"/>
    </source>
</evidence>
<dbReference type="SUPFAM" id="SSF53850">
    <property type="entry name" value="Periplasmic binding protein-like II"/>
    <property type="match status" value="1"/>
</dbReference>
<dbReference type="KEGG" id="paun:MJA45_07685"/>
<evidence type="ECO:0000313" key="4">
    <source>
        <dbReference type="EMBL" id="WNQ12903.1"/>
    </source>
</evidence>
<evidence type="ECO:0000313" key="5">
    <source>
        <dbReference type="Proteomes" id="UP001305702"/>
    </source>
</evidence>
<dbReference type="Pfam" id="PF12010">
    <property type="entry name" value="DUF3502"/>
    <property type="match status" value="1"/>
</dbReference>
<gene>
    <name evidence="4" type="ORF">MJA45_07685</name>
</gene>
<dbReference type="Gene3D" id="3.40.190.10">
    <property type="entry name" value="Periplasmic binding protein-like II"/>
    <property type="match status" value="2"/>
</dbReference>
<accession>A0AA96LH61</accession>
<dbReference type="RefSeq" id="WP_315606682.1">
    <property type="nucleotide sequence ID" value="NZ_CP130318.1"/>
</dbReference>
<keyword evidence="5" id="KW-1185">Reference proteome</keyword>
<feature type="domain" description="DUF3502" evidence="3">
    <location>
        <begin position="446"/>
        <end position="513"/>
    </location>
</feature>
<protein>
    <submittedName>
        <fullName evidence="4">ABC transporter substrate-binding protein</fullName>
    </submittedName>
</protein>
<feature type="signal peptide" evidence="2">
    <location>
        <begin position="1"/>
        <end position="23"/>
    </location>
</feature>
<sequence length="518" mass="57204">MNKKNKGLCLTLALLLIVGLVLSACSKQESPNSSSSPEVKSNASPSETSKAKLDKVTLKFVLLGEAPKDNAAVMAEVNKKLEADINATIELSYIPFADISTKYPLVLASPQDWDVIFGNVNYVSNATKGGYREITMADVEKFMPLSNKATTKSMWTDTLVNGKIYMIPQSFKELDVGTAFYREDLRKKYNVPEIKTFKDLGPYLQAIKDNEKGMLPIDGTSDDIKNLFGGMLQGWGSFKVQNLVNFNIENKDYKMMGLLDPEFAAIYTDAAKTMKDWADKGLLPKNAFTQKTPATDLGKVGKSGLWMTAFENYAQYSSDMAANGWSLGALNNLPPGGTALLRPATGNGLSLSPKTKNYERALMAIDLLHQDKSYNMLLAFGIEGKNYKMVDGKLSVLNAEANPYPMYGAGWWSNNRDQWPPLTSYTQQYIDTKKALLEHVSPYLLSGFNVDETTIKTEMANISNVYKQYAIPIELGIVKDVDAAVADLIDKYKKAGAQKVVDEVKKQAADFIKSKKTN</sequence>
<reference evidence="4 5" key="1">
    <citation type="submission" date="2022-02" db="EMBL/GenBank/DDBJ databases">
        <title>Paenibacillus sp. MBLB1776 Whole Genome Shotgun Sequencing.</title>
        <authorList>
            <person name="Hwang C.Y."/>
            <person name="Cho E.-S."/>
            <person name="Seo M.-J."/>
        </authorList>
    </citation>
    <scope>NUCLEOTIDE SEQUENCE [LARGE SCALE GENOMIC DNA]</scope>
    <source>
        <strain evidence="4 5">MBLB1776</strain>
    </source>
</reference>
<evidence type="ECO:0000259" key="3">
    <source>
        <dbReference type="Pfam" id="PF12010"/>
    </source>
</evidence>
<dbReference type="Proteomes" id="UP001305702">
    <property type="component" value="Chromosome"/>
</dbReference>
<feature type="compositionally biased region" description="Low complexity" evidence="1">
    <location>
        <begin position="28"/>
        <end position="46"/>
    </location>
</feature>
<dbReference type="AlphaFoldDB" id="A0AA96LH61"/>
<name>A0AA96LH61_9BACL</name>
<dbReference type="InterPro" id="IPR022627">
    <property type="entry name" value="DUF3502"/>
</dbReference>
<dbReference type="EMBL" id="CP130318">
    <property type="protein sequence ID" value="WNQ12903.1"/>
    <property type="molecule type" value="Genomic_DNA"/>
</dbReference>
<feature type="chain" id="PRO_5041719606" evidence="2">
    <location>
        <begin position="24"/>
        <end position="518"/>
    </location>
</feature>
<evidence type="ECO:0000256" key="2">
    <source>
        <dbReference type="SAM" id="SignalP"/>
    </source>
</evidence>
<organism evidence="4 5">
    <name type="scientific">Paenibacillus aurantius</name>
    <dbReference type="NCBI Taxonomy" id="2918900"/>
    <lineage>
        <taxon>Bacteria</taxon>
        <taxon>Bacillati</taxon>
        <taxon>Bacillota</taxon>
        <taxon>Bacilli</taxon>
        <taxon>Bacillales</taxon>
        <taxon>Paenibacillaceae</taxon>
        <taxon>Paenibacillus</taxon>
    </lineage>
</organism>